<dbReference type="AlphaFoldDB" id="A0A9Q1R4G4"/>
<evidence type="ECO:0000256" key="1">
    <source>
        <dbReference type="SAM" id="MobiDB-lite"/>
    </source>
</evidence>
<name>A0A9Q1R4G4_9SOLA</name>
<protein>
    <submittedName>
        <fullName evidence="2">Uncharacterized protein</fullName>
    </submittedName>
</protein>
<feature type="region of interest" description="Disordered" evidence="1">
    <location>
        <begin position="111"/>
        <end position="195"/>
    </location>
</feature>
<comment type="caution">
    <text evidence="2">The sequence shown here is derived from an EMBL/GenBank/DDBJ whole genome shotgun (WGS) entry which is preliminary data.</text>
</comment>
<accession>A0A9Q1R4G4</accession>
<reference evidence="3" key="1">
    <citation type="journal article" date="2023" name="Proc. Natl. Acad. Sci. U.S.A.">
        <title>Genomic and structural basis for evolution of tropane alkaloid biosynthesis.</title>
        <authorList>
            <person name="Wanga Y.-J."/>
            <person name="Taina T."/>
            <person name="Yua J.-Y."/>
            <person name="Lia J."/>
            <person name="Xua B."/>
            <person name="Chenc J."/>
            <person name="D'Auriad J.C."/>
            <person name="Huanga J.-P."/>
            <person name="Huanga S.-X."/>
        </authorList>
    </citation>
    <scope>NUCLEOTIDE SEQUENCE [LARGE SCALE GENOMIC DNA]</scope>
    <source>
        <strain evidence="3">cv. KIB-2019</strain>
    </source>
</reference>
<dbReference type="Proteomes" id="UP001152561">
    <property type="component" value="Unassembled WGS sequence"/>
</dbReference>
<evidence type="ECO:0000313" key="3">
    <source>
        <dbReference type="Proteomes" id="UP001152561"/>
    </source>
</evidence>
<sequence>MYATVERSTHVEEPADDEFNLQGTTYLPTMNIGFEIGITQQETMVGVGSQSHNTSNYDTQYDGMASMSYHNFDYSVQICDIEGLSNAPTQLHIPALMESTDRQIVSNNDVANNQLDSDSPFDHDGTDDEQSSGDDGHSYEDVTSRGDGNVSYHSNAIPYLDNTEEGPNDFAFTRDDSPVRPTLWDRKKPDFIKLG</sequence>
<gene>
    <name evidence="2" type="ORF">K7X08_030271</name>
</gene>
<organism evidence="2 3">
    <name type="scientific">Anisodus acutangulus</name>
    <dbReference type="NCBI Taxonomy" id="402998"/>
    <lineage>
        <taxon>Eukaryota</taxon>
        <taxon>Viridiplantae</taxon>
        <taxon>Streptophyta</taxon>
        <taxon>Embryophyta</taxon>
        <taxon>Tracheophyta</taxon>
        <taxon>Spermatophyta</taxon>
        <taxon>Magnoliopsida</taxon>
        <taxon>eudicotyledons</taxon>
        <taxon>Gunneridae</taxon>
        <taxon>Pentapetalae</taxon>
        <taxon>asterids</taxon>
        <taxon>lamiids</taxon>
        <taxon>Solanales</taxon>
        <taxon>Solanaceae</taxon>
        <taxon>Solanoideae</taxon>
        <taxon>Hyoscyameae</taxon>
        <taxon>Anisodus</taxon>
    </lineage>
</organism>
<proteinExistence type="predicted"/>
<evidence type="ECO:0000313" key="2">
    <source>
        <dbReference type="EMBL" id="KAJ8540352.1"/>
    </source>
</evidence>
<feature type="compositionally biased region" description="Basic and acidic residues" evidence="1">
    <location>
        <begin position="134"/>
        <end position="144"/>
    </location>
</feature>
<keyword evidence="3" id="KW-1185">Reference proteome</keyword>
<feature type="compositionally biased region" description="Basic and acidic residues" evidence="1">
    <location>
        <begin position="172"/>
        <end position="195"/>
    </location>
</feature>
<dbReference type="OrthoDB" id="1316348at2759"/>
<dbReference type="EMBL" id="JAJAGQ010000016">
    <property type="protein sequence ID" value="KAJ8540352.1"/>
    <property type="molecule type" value="Genomic_DNA"/>
</dbReference>